<dbReference type="EMBL" id="FOAZ01000027">
    <property type="protein sequence ID" value="SEM42417.1"/>
    <property type="molecule type" value="Genomic_DNA"/>
</dbReference>
<organism evidence="3 4">
    <name type="scientific">Streptacidiphilus jiangxiensis</name>
    <dbReference type="NCBI Taxonomy" id="235985"/>
    <lineage>
        <taxon>Bacteria</taxon>
        <taxon>Bacillati</taxon>
        <taxon>Actinomycetota</taxon>
        <taxon>Actinomycetes</taxon>
        <taxon>Kitasatosporales</taxon>
        <taxon>Streptomycetaceae</taxon>
        <taxon>Streptacidiphilus</taxon>
    </lineage>
</organism>
<dbReference type="AlphaFoldDB" id="A0A1H7YAR9"/>
<evidence type="ECO:0000256" key="1">
    <source>
        <dbReference type="SAM" id="Coils"/>
    </source>
</evidence>
<dbReference type="STRING" id="235985.SAMN05414137_12766"/>
<evidence type="ECO:0000313" key="4">
    <source>
        <dbReference type="Proteomes" id="UP000183015"/>
    </source>
</evidence>
<accession>A0A1H7YAR9</accession>
<feature type="region of interest" description="Disordered" evidence="2">
    <location>
        <begin position="64"/>
        <end position="84"/>
    </location>
</feature>
<proteinExistence type="predicted"/>
<keyword evidence="4" id="KW-1185">Reference proteome</keyword>
<gene>
    <name evidence="3" type="ORF">SAMN05414137_12766</name>
</gene>
<protein>
    <submittedName>
        <fullName evidence="3">Uncharacterized protein</fullName>
    </submittedName>
</protein>
<evidence type="ECO:0000256" key="2">
    <source>
        <dbReference type="SAM" id="MobiDB-lite"/>
    </source>
</evidence>
<sequence length="84" mass="9210">MQAFLGLLLRRRAHVCVSSDEIIVLRARLEAAETAVAALSAETRRLAREHDQLAVLLRRRGGARVPEQRADHPQVVSSPPAAHA</sequence>
<evidence type="ECO:0000313" key="3">
    <source>
        <dbReference type="EMBL" id="SEM42417.1"/>
    </source>
</evidence>
<dbReference type="RefSeq" id="WP_042455968.1">
    <property type="nucleotide sequence ID" value="NZ_BBPN01000039.1"/>
</dbReference>
<feature type="coiled-coil region" evidence="1">
    <location>
        <begin position="22"/>
        <end position="49"/>
    </location>
</feature>
<keyword evidence="1" id="KW-0175">Coiled coil</keyword>
<dbReference type="Proteomes" id="UP000183015">
    <property type="component" value="Unassembled WGS sequence"/>
</dbReference>
<reference evidence="4" key="1">
    <citation type="submission" date="2016-10" db="EMBL/GenBank/DDBJ databases">
        <authorList>
            <person name="Varghese N."/>
        </authorList>
    </citation>
    <scope>NUCLEOTIDE SEQUENCE [LARGE SCALE GENOMIC DNA]</scope>
    <source>
        <strain evidence="4">DSM 45096 / BCRC 16803 / CGMCC 4.1857 / CIP 109030 / JCM 12277 / KCTC 19219 / NBRC 100920 / 33214</strain>
    </source>
</reference>
<name>A0A1H7YAR9_STRJI</name>